<dbReference type="STRING" id="5786.F0ZBN3"/>
<evidence type="ECO:0000256" key="1">
    <source>
        <dbReference type="SAM" id="MobiDB-lite"/>
    </source>
</evidence>
<feature type="compositionally biased region" description="Basic and acidic residues" evidence="1">
    <location>
        <begin position="345"/>
        <end position="360"/>
    </location>
</feature>
<dbReference type="Proteomes" id="UP000001064">
    <property type="component" value="Unassembled WGS sequence"/>
</dbReference>
<feature type="compositionally biased region" description="Basic residues" evidence="1">
    <location>
        <begin position="603"/>
        <end position="618"/>
    </location>
</feature>
<proteinExistence type="predicted"/>
<dbReference type="RefSeq" id="XP_003284846.1">
    <property type="nucleotide sequence ID" value="XM_003284798.1"/>
</dbReference>
<dbReference type="InParanoid" id="F0ZBN3"/>
<dbReference type="FunCoup" id="F0ZBN3">
    <property type="interactions" value="792"/>
</dbReference>
<gene>
    <name evidence="2" type="ORF">DICPUDRAFT_148654</name>
</gene>
<feature type="region of interest" description="Disordered" evidence="1">
    <location>
        <begin position="602"/>
        <end position="640"/>
    </location>
</feature>
<dbReference type="KEGG" id="dpp:DICPUDRAFT_148654"/>
<dbReference type="EMBL" id="GL870972">
    <property type="protein sequence ID" value="EGC38653.1"/>
    <property type="molecule type" value="Genomic_DNA"/>
</dbReference>
<evidence type="ECO:0000313" key="2">
    <source>
        <dbReference type="EMBL" id="EGC38653.1"/>
    </source>
</evidence>
<dbReference type="Gene3D" id="3.10.450.240">
    <property type="match status" value="1"/>
</dbReference>
<dbReference type="VEuPathDB" id="AmoebaDB:DICPUDRAFT_148654"/>
<reference evidence="3" key="1">
    <citation type="journal article" date="2011" name="Genome Biol.">
        <title>Comparative genomics of the social amoebae Dictyostelium discoideum and Dictyostelium purpureum.</title>
        <authorList>
            <consortium name="US DOE Joint Genome Institute (JGI-PGF)"/>
            <person name="Sucgang R."/>
            <person name="Kuo A."/>
            <person name="Tian X."/>
            <person name="Salerno W."/>
            <person name="Parikh A."/>
            <person name="Feasley C.L."/>
            <person name="Dalin E."/>
            <person name="Tu H."/>
            <person name="Huang E."/>
            <person name="Barry K."/>
            <person name="Lindquist E."/>
            <person name="Shapiro H."/>
            <person name="Bruce D."/>
            <person name="Schmutz J."/>
            <person name="Salamov A."/>
            <person name="Fey P."/>
            <person name="Gaudet P."/>
            <person name="Anjard C."/>
            <person name="Babu M.M."/>
            <person name="Basu S."/>
            <person name="Bushmanova Y."/>
            <person name="van der Wel H."/>
            <person name="Katoh-Kurasawa M."/>
            <person name="Dinh C."/>
            <person name="Coutinho P.M."/>
            <person name="Saito T."/>
            <person name="Elias M."/>
            <person name="Schaap P."/>
            <person name="Kay R.R."/>
            <person name="Henrissat B."/>
            <person name="Eichinger L."/>
            <person name="Rivero F."/>
            <person name="Putnam N.H."/>
            <person name="West C.M."/>
            <person name="Loomis W.F."/>
            <person name="Chisholm R.L."/>
            <person name="Shaulsky G."/>
            <person name="Strassmann J.E."/>
            <person name="Queller D.C."/>
            <person name="Kuspa A."/>
            <person name="Grigoriev I.V."/>
        </authorList>
    </citation>
    <scope>NUCLEOTIDE SEQUENCE [LARGE SCALE GENOMIC DNA]</scope>
    <source>
        <strain evidence="3">QSDP1</strain>
    </source>
</reference>
<keyword evidence="3" id="KW-1185">Reference proteome</keyword>
<accession>F0ZBN3</accession>
<dbReference type="OMA" id="ISTHCIR"/>
<dbReference type="OrthoDB" id="10649424at2759"/>
<feature type="region of interest" description="Disordered" evidence="1">
    <location>
        <begin position="123"/>
        <end position="189"/>
    </location>
</feature>
<evidence type="ECO:0008006" key="4">
    <source>
        <dbReference type="Google" id="ProtNLM"/>
    </source>
</evidence>
<feature type="compositionally biased region" description="Basic and acidic residues" evidence="1">
    <location>
        <begin position="123"/>
        <end position="155"/>
    </location>
</feature>
<evidence type="ECO:0000313" key="3">
    <source>
        <dbReference type="Proteomes" id="UP000001064"/>
    </source>
</evidence>
<organism evidence="2 3">
    <name type="scientific">Dictyostelium purpureum</name>
    <name type="common">Slime mold</name>
    <dbReference type="NCBI Taxonomy" id="5786"/>
    <lineage>
        <taxon>Eukaryota</taxon>
        <taxon>Amoebozoa</taxon>
        <taxon>Evosea</taxon>
        <taxon>Eumycetozoa</taxon>
        <taxon>Dictyostelia</taxon>
        <taxon>Dictyosteliales</taxon>
        <taxon>Dictyosteliaceae</taxon>
        <taxon>Dictyostelium</taxon>
    </lineage>
</organism>
<feature type="region of interest" description="Disordered" evidence="1">
    <location>
        <begin position="345"/>
        <end position="364"/>
    </location>
</feature>
<name>F0ZBN3_DICPU</name>
<protein>
    <recommendedName>
        <fullName evidence="4">Tim44-like domain-containing protein</fullName>
    </recommendedName>
</protein>
<dbReference type="GeneID" id="10506876"/>
<dbReference type="AlphaFoldDB" id="F0ZBN3"/>
<feature type="compositionally biased region" description="Basic and acidic residues" evidence="1">
    <location>
        <begin position="621"/>
        <end position="640"/>
    </location>
</feature>
<sequence>MIRSKVFTKFINYNRINSTGSIKQYQSNTGSLLNGFNSIKSNNQINNNNNNNYNNNFSIQSYQKRDISFFTNVYNNFMQLVESNPEYVKLMEDFDRVFLNNRFKKQKEKEEQDKKDLEAKMEAYSKSAEQRAKEEAGLPEEEVRKRREEEQKLYEELLNQKTKKGEKTEGRPMPSGEVKVKTDGVSPSEQSDALKHLKDIYDKAQGIRPLPFEPNREEPTFENCQEFMFGGEFGLYDLDATNLIADSNPSIEYLTFTEQFNMAMDTYEDVGKFLIKTDLDARAANVKYDTIDWDDFIYSEEEFQALPKPYLEFLQRKLEMEFGDKIREMEAIEEKKLFEKEERYKEYENQEETGGRDLKSPDNPNNYPVKLEKIEIKPTLKDPIFIKVVDKLMDILTPPEKYATSYVYDTLIKKFYKGSPTNNKIINEWDTYLPETSLETLLMELRTDFLPNYFYHYFRGNLRELEQYTEDEYMEETAKFIHTLEGNYKILNHELLGISKINFCKFMNEEEATYLKVSIKVLHKMGLRDYNGNPIEIAKEERHGVYISHFRLYLTLDPPKNRFGWVVGKIRPSIPHKVLNLVPDNEVDQYDFADFEVEEKRDKKGKRVKREKREKKLNRPLTEEEKLASKPKYDADASVR</sequence>
<dbReference type="eggNOG" id="ENOG502RSP4">
    <property type="taxonomic scope" value="Eukaryota"/>
</dbReference>